<comment type="caution">
    <text evidence="1">The sequence shown here is derived from an EMBL/GenBank/DDBJ whole genome shotgun (WGS) entry which is preliminary data.</text>
</comment>
<name>A0A837J8Q0_9BACT</name>
<dbReference type="RefSeq" id="WP_046991040.1">
    <property type="nucleotide sequence ID" value="NZ_JAIS01000009.1"/>
</dbReference>
<dbReference type="AlphaFoldDB" id="A0A837J8Q0"/>
<sequence length="181" mass="21137">MKNIFNLKKVLIFILIFLGASCNIYATERFDSSNRMKSAIYLLWTEDQNGTPQNHYIGQVRRNSLEIDEMVKLRVSEHMKEIKFSNIKDKWYYDVLVSSDSSDTYDPNGWTYLETSLNEQAYMVYYCDNFKKIFNSRNQLSSKDIQANWDNSQSKVTNLLGSAKNTHQKPIAITIDDCLNK</sequence>
<dbReference type="PROSITE" id="PS51257">
    <property type="entry name" value="PROKAR_LIPOPROTEIN"/>
    <property type="match status" value="1"/>
</dbReference>
<gene>
    <name evidence="1" type="ORF">AF76_00945</name>
</gene>
<dbReference type="Proteomes" id="UP000035526">
    <property type="component" value="Unassembled WGS sequence"/>
</dbReference>
<evidence type="ECO:0000313" key="1">
    <source>
        <dbReference type="EMBL" id="KLE02772.1"/>
    </source>
</evidence>
<protein>
    <recommendedName>
        <fullName evidence="3">Lipoprotein</fullName>
    </recommendedName>
</protein>
<organism evidence="1 2">
    <name type="scientific">Aliarcobacter butzleri L351</name>
    <dbReference type="NCBI Taxonomy" id="1447259"/>
    <lineage>
        <taxon>Bacteria</taxon>
        <taxon>Pseudomonadati</taxon>
        <taxon>Campylobacterota</taxon>
        <taxon>Epsilonproteobacteria</taxon>
        <taxon>Campylobacterales</taxon>
        <taxon>Arcobacteraceae</taxon>
        <taxon>Aliarcobacter</taxon>
    </lineage>
</organism>
<evidence type="ECO:0000313" key="2">
    <source>
        <dbReference type="Proteomes" id="UP000035526"/>
    </source>
</evidence>
<dbReference type="EMBL" id="JAIS01000009">
    <property type="protein sequence ID" value="KLE02772.1"/>
    <property type="molecule type" value="Genomic_DNA"/>
</dbReference>
<reference evidence="1 2" key="1">
    <citation type="submission" date="2014-01" db="EMBL/GenBank/DDBJ databases">
        <title>Development of a Comparative Genomic Fingerprinting Assay for High Resolution Genotyping of Arcobacter butzleri.</title>
        <authorList>
            <person name="Webb A.L."/>
            <person name="Inglis G.D."/>
            <person name="Kruczkiewicz P."/>
            <person name="Selinger L.B."/>
            <person name="Taboada E.N."/>
        </authorList>
    </citation>
    <scope>NUCLEOTIDE SEQUENCE [LARGE SCALE GENOMIC DNA]</scope>
    <source>
        <strain evidence="1 2">L351</strain>
    </source>
</reference>
<evidence type="ECO:0008006" key="3">
    <source>
        <dbReference type="Google" id="ProtNLM"/>
    </source>
</evidence>
<accession>A0A837J8Q0</accession>
<proteinExistence type="predicted"/>